<feature type="region of interest" description="Disordered" evidence="1">
    <location>
        <begin position="1"/>
        <end position="20"/>
    </location>
</feature>
<gene>
    <name evidence="2" type="ORF">HNP82_002075</name>
</gene>
<dbReference type="Gene3D" id="2.60.120.40">
    <property type="match status" value="1"/>
</dbReference>
<comment type="caution">
    <text evidence="2">The sequence shown here is derived from an EMBL/GenBank/DDBJ whole genome shotgun (WGS) entry which is preliminary data.</text>
</comment>
<dbReference type="EMBL" id="JACHFW010000007">
    <property type="protein sequence ID" value="MBB5264936.1"/>
    <property type="molecule type" value="Genomic_DNA"/>
</dbReference>
<keyword evidence="3" id="KW-1185">Reference proteome</keyword>
<evidence type="ECO:0000313" key="2">
    <source>
        <dbReference type="EMBL" id="MBB5264936.1"/>
    </source>
</evidence>
<dbReference type="AlphaFoldDB" id="A0A7W8HAL2"/>
<dbReference type="InterPro" id="IPR008983">
    <property type="entry name" value="Tumour_necrosis_fac-like_dom"/>
</dbReference>
<dbReference type="Proteomes" id="UP000543642">
    <property type="component" value="Unassembled WGS sequence"/>
</dbReference>
<name>A0A7W8HAL2_9FIRM</name>
<evidence type="ECO:0000256" key="1">
    <source>
        <dbReference type="SAM" id="MobiDB-lite"/>
    </source>
</evidence>
<protein>
    <recommendedName>
        <fullName evidence="4">BclA C-terminal domain-containing protein</fullName>
    </recommendedName>
</protein>
<evidence type="ECO:0000313" key="3">
    <source>
        <dbReference type="Proteomes" id="UP000543642"/>
    </source>
</evidence>
<evidence type="ECO:0008006" key="4">
    <source>
        <dbReference type="Google" id="ProtNLM"/>
    </source>
</evidence>
<proteinExistence type="predicted"/>
<sequence length="120" mass="12528">MIFDRNSITNGSSITHPTNSSNVTISTPGIYEITFNGSVSPAGDTIFPLAMLLVLLVNSNQVGGAAAQCSLTSANDVENMAFTQIVNITQVPATISVRANGGNFFYSNATINIKKLGTVS</sequence>
<accession>A0A7W8HAL2</accession>
<organism evidence="2 3">
    <name type="scientific">Catenibacillus scindens</name>
    <dbReference type="NCBI Taxonomy" id="673271"/>
    <lineage>
        <taxon>Bacteria</taxon>
        <taxon>Bacillati</taxon>
        <taxon>Bacillota</taxon>
        <taxon>Clostridia</taxon>
        <taxon>Lachnospirales</taxon>
        <taxon>Lachnospiraceae</taxon>
        <taxon>Catenibacillus</taxon>
    </lineage>
</organism>
<reference evidence="2 3" key="1">
    <citation type="submission" date="2020-08" db="EMBL/GenBank/DDBJ databases">
        <title>Genomic Encyclopedia of Type Strains, Phase IV (KMG-IV): sequencing the most valuable type-strain genomes for metagenomic binning, comparative biology and taxonomic classification.</title>
        <authorList>
            <person name="Goeker M."/>
        </authorList>
    </citation>
    <scope>NUCLEOTIDE SEQUENCE [LARGE SCALE GENOMIC DNA]</scope>
    <source>
        <strain evidence="2 3">DSM 106146</strain>
    </source>
</reference>